<evidence type="ECO:0008006" key="3">
    <source>
        <dbReference type="Google" id="ProtNLM"/>
    </source>
</evidence>
<accession>A0A846MFU9</accession>
<organism evidence="1 2">
    <name type="scientific">Saccharococcus thermophilus</name>
    <dbReference type="NCBI Taxonomy" id="29396"/>
    <lineage>
        <taxon>Bacteria</taxon>
        <taxon>Bacillati</taxon>
        <taxon>Bacillota</taxon>
        <taxon>Bacilli</taxon>
        <taxon>Bacillales</taxon>
        <taxon>Anoxybacillaceae</taxon>
        <taxon>Saccharococcus</taxon>
    </lineage>
</organism>
<reference evidence="1 2" key="1">
    <citation type="submission" date="2020-03" db="EMBL/GenBank/DDBJ databases">
        <title>Genomic Encyclopedia of Archaeal and Bacterial Type Strains, Phase II (KMG-II): from individual species to whole genera.</title>
        <authorList>
            <person name="Goeker M."/>
        </authorList>
    </citation>
    <scope>NUCLEOTIDE SEQUENCE [LARGE SCALE GENOMIC DNA]</scope>
    <source>
        <strain evidence="1 2">DSM 4749</strain>
    </source>
</reference>
<dbReference type="AlphaFoldDB" id="A0A846MFU9"/>
<comment type="caution">
    <text evidence="1">The sequence shown here is derived from an EMBL/GenBank/DDBJ whole genome shotgun (WGS) entry which is preliminary data.</text>
</comment>
<name>A0A846MFU9_9BACL</name>
<dbReference type="EMBL" id="JAASRS010000001">
    <property type="protein sequence ID" value="NIK15310.1"/>
    <property type="molecule type" value="Genomic_DNA"/>
</dbReference>
<protein>
    <recommendedName>
        <fullName evidence="3">DUF4177 domain-containing protein</fullName>
    </recommendedName>
</protein>
<dbReference type="RefSeq" id="WP_166910118.1">
    <property type="nucleotide sequence ID" value="NZ_JAASRS010000001.1"/>
</dbReference>
<gene>
    <name evidence="1" type="ORF">BDD39_001820</name>
</gene>
<dbReference type="Proteomes" id="UP000532769">
    <property type="component" value="Unassembled WGS sequence"/>
</dbReference>
<keyword evidence="2" id="KW-1185">Reference proteome</keyword>
<evidence type="ECO:0000313" key="2">
    <source>
        <dbReference type="Proteomes" id="UP000532769"/>
    </source>
</evidence>
<evidence type="ECO:0000313" key="1">
    <source>
        <dbReference type="EMBL" id="NIK15310.1"/>
    </source>
</evidence>
<sequence>MRKRKVYKVIEVESLLDKTPKYDFEVLLHEQSEDGWELHSLVPQNDENGTYCNVAIFVREIEENDEDEQEE</sequence>
<proteinExistence type="predicted"/>